<dbReference type="GO" id="GO:0016787">
    <property type="term" value="F:hydrolase activity"/>
    <property type="evidence" value="ECO:0007669"/>
    <property type="project" value="InterPro"/>
</dbReference>
<dbReference type="InterPro" id="IPR013094">
    <property type="entry name" value="AB_hydrolase_3"/>
</dbReference>
<evidence type="ECO:0000313" key="3">
    <source>
        <dbReference type="EMBL" id="KAE9448489.1"/>
    </source>
</evidence>
<feature type="domain" description="Alpha/beta hydrolase fold-3" evidence="2">
    <location>
        <begin position="323"/>
        <end position="480"/>
    </location>
</feature>
<dbReference type="SUPFAM" id="SSF53474">
    <property type="entry name" value="alpha/beta-Hydrolases"/>
    <property type="match status" value="2"/>
</dbReference>
<feature type="non-terminal residue" evidence="3">
    <location>
        <position position="1"/>
    </location>
</feature>
<evidence type="ECO:0000313" key="4">
    <source>
        <dbReference type="Proteomes" id="UP000428333"/>
    </source>
</evidence>
<dbReference type="Pfam" id="PF07859">
    <property type="entry name" value="Abhydrolase_3"/>
    <property type="match status" value="2"/>
</dbReference>
<reference evidence="3 4" key="1">
    <citation type="journal article" date="2019" name="Genome Biol. Evol.">
        <title>The Rhododendron genome and chromosomal organization provide insight into shared whole-genome duplications across the heath family (Ericaceae).</title>
        <authorList>
            <person name="Soza V.L."/>
            <person name="Lindsley D."/>
            <person name="Waalkes A."/>
            <person name="Ramage E."/>
            <person name="Patwardhan R.P."/>
            <person name="Burton J.N."/>
            <person name="Adey A."/>
            <person name="Kumar A."/>
            <person name="Qiu R."/>
            <person name="Shendure J."/>
            <person name="Hall B."/>
        </authorList>
    </citation>
    <scope>NUCLEOTIDE SEQUENCE [LARGE SCALE GENOMIC DNA]</scope>
    <source>
        <strain evidence="3">RSF 1966-606</strain>
    </source>
</reference>
<organism evidence="3 4">
    <name type="scientific">Rhododendron williamsianum</name>
    <dbReference type="NCBI Taxonomy" id="262921"/>
    <lineage>
        <taxon>Eukaryota</taxon>
        <taxon>Viridiplantae</taxon>
        <taxon>Streptophyta</taxon>
        <taxon>Embryophyta</taxon>
        <taxon>Tracheophyta</taxon>
        <taxon>Spermatophyta</taxon>
        <taxon>Magnoliopsida</taxon>
        <taxon>eudicotyledons</taxon>
        <taxon>Gunneridae</taxon>
        <taxon>Pentapetalae</taxon>
        <taxon>asterids</taxon>
        <taxon>Ericales</taxon>
        <taxon>Ericaceae</taxon>
        <taxon>Ericoideae</taxon>
        <taxon>Rhodoreae</taxon>
        <taxon>Rhododendron</taxon>
    </lineage>
</organism>
<evidence type="ECO:0000259" key="2">
    <source>
        <dbReference type="Pfam" id="PF07859"/>
    </source>
</evidence>
<dbReference type="AlphaFoldDB" id="A0A6A4L002"/>
<comment type="similarity">
    <text evidence="1">Belongs to the 'GDXG' lipolytic enzyme family.</text>
</comment>
<name>A0A6A4L002_9ERIC</name>
<dbReference type="InterPro" id="IPR050466">
    <property type="entry name" value="Carboxylest/Gibb_receptor"/>
</dbReference>
<dbReference type="PANTHER" id="PTHR23024">
    <property type="entry name" value="ARYLACETAMIDE DEACETYLASE"/>
    <property type="match status" value="1"/>
</dbReference>
<dbReference type="EMBL" id="QEFC01003416">
    <property type="protein sequence ID" value="KAE9448489.1"/>
    <property type="molecule type" value="Genomic_DNA"/>
</dbReference>
<evidence type="ECO:0000256" key="1">
    <source>
        <dbReference type="ARBA" id="ARBA00010515"/>
    </source>
</evidence>
<feature type="domain" description="Alpha/beta hydrolase fold-3" evidence="2">
    <location>
        <begin position="77"/>
        <end position="165"/>
    </location>
</feature>
<dbReference type="Gene3D" id="3.40.50.1820">
    <property type="entry name" value="alpha/beta hydrolase"/>
    <property type="match status" value="3"/>
</dbReference>
<comment type="caution">
    <text evidence="3">The sequence shown here is derived from an EMBL/GenBank/DDBJ whole genome shotgun (WGS) entry which is preliminary data.</text>
</comment>
<proteinExistence type="inferred from homology"/>
<dbReference type="InterPro" id="IPR029058">
    <property type="entry name" value="AB_hydrolase_fold"/>
</dbReference>
<accession>A0A6A4L002</accession>
<dbReference type="OrthoDB" id="408631at2759"/>
<gene>
    <name evidence="3" type="ORF">C3L33_19595</name>
</gene>
<keyword evidence="4" id="KW-1185">Reference proteome</keyword>
<dbReference type="Proteomes" id="UP000428333">
    <property type="component" value="Linkage Group LG12"/>
</dbReference>
<protein>
    <recommendedName>
        <fullName evidence="2">Alpha/beta hydrolase fold-3 domain-containing protein</fullName>
    </recommendedName>
</protein>
<dbReference type="PANTHER" id="PTHR23024:SF632">
    <property type="entry name" value="2-HYDROXYISOFLAVANONE DEHYDRATASE-LIKE"/>
    <property type="match status" value="1"/>
</dbReference>
<sequence>MGSYASQITHEFPPYFLVHKDGRIERLMVPSDYATPAVDPQTGVESKDVVISPETGIKARIFLPKIDGPDQTKLPLLVHFHGGAFCVGSSLDIVTTRFLTHLTSIANAVMISVDYRLAPEHPLPTAYNDSWSALQWIATHLNGKGPELWLNEYVDYGRIFLTGSSGMDSYPKLNPKADPDLDKMSCEKVLVFVGEKYWMKSRGVEYCETLKNSGWKGNVELVENEGEKHVFYVLNPSSQKALVLMQKLASFVPSAYAPPAVDPQTGIESKDVLISPDTRVKARIFLPKIDGLDKTKLPLLVHYHGGAFCVGSSLDIATTRFLNILTSVANAITWIATHLNGKGPELWLNEYVDFGRIFLMGDSAGSNIAHHMAVRVGATGLEGFKVSGAVIVHPYFAVSEPDKMIQFLYPGSSGTDSDPKLNPKADPDLDKMGCEKVLVFVAEKDWLKSRGVEYCETLKNSGWKGSVELVENEGEDHVFYKLNPTCEKALLLMQKLASFVNQA</sequence>